<name>A0A7Z8FNA1_9ENTR</name>
<proteinExistence type="predicted"/>
<evidence type="ECO:0000313" key="2">
    <source>
        <dbReference type="Proteomes" id="UP000076205"/>
    </source>
</evidence>
<reference evidence="1 2" key="1">
    <citation type="submission" date="2016-03" db="EMBL/GenBank/DDBJ databases">
        <authorList>
            <consortium name="Pathogen Informatics"/>
        </authorList>
    </citation>
    <scope>NUCLEOTIDE SEQUENCE [LARGE SCALE GENOMIC DNA]</scope>
    <source>
        <strain evidence="2">e1424</strain>
    </source>
</reference>
<organism evidence="1 2">
    <name type="scientific">Enterobacter hormaechei</name>
    <dbReference type="NCBI Taxonomy" id="158836"/>
    <lineage>
        <taxon>Bacteria</taxon>
        <taxon>Pseudomonadati</taxon>
        <taxon>Pseudomonadota</taxon>
        <taxon>Gammaproteobacteria</taxon>
        <taxon>Enterobacterales</taxon>
        <taxon>Enterobacteriaceae</taxon>
        <taxon>Enterobacter</taxon>
        <taxon>Enterobacter cloacae complex</taxon>
    </lineage>
</organism>
<dbReference type="AlphaFoldDB" id="A0A7Z8FNA1"/>
<dbReference type="Proteomes" id="UP000076205">
    <property type="component" value="Unassembled WGS sequence"/>
</dbReference>
<gene>
    <name evidence="1" type="ORF">SAMEA2273352_01656</name>
</gene>
<protein>
    <submittedName>
        <fullName evidence="1">Uncharacterized protein</fullName>
    </submittedName>
</protein>
<sequence>MLQAILGASWANIWASISAIFTLLAVIVAGLALLRWKKQDELKAKMAFKQAIADYLYALLLLPDDLSDEKAYADYYDLRMSLISKFNQCRNTFLYCEGLLDKEIDVLAHWNNIYSHHSSFLKGEDGSTVLHNACDSILKIRFVFK</sequence>
<evidence type="ECO:0000313" key="1">
    <source>
        <dbReference type="EMBL" id="CZX09032.1"/>
    </source>
</evidence>
<dbReference type="RefSeq" id="WP_045351066.1">
    <property type="nucleotide sequence ID" value="NZ_BMAA01000037.1"/>
</dbReference>
<accession>A0A7Z8FNA1</accession>
<dbReference type="EMBL" id="FJYW01000003">
    <property type="protein sequence ID" value="CZX09032.1"/>
    <property type="molecule type" value="Genomic_DNA"/>
</dbReference>
<comment type="caution">
    <text evidence="1">The sequence shown here is derived from an EMBL/GenBank/DDBJ whole genome shotgun (WGS) entry which is preliminary data.</text>
</comment>